<feature type="region of interest" description="Disordered" evidence="6">
    <location>
        <begin position="170"/>
        <end position="189"/>
    </location>
</feature>
<dbReference type="Gene3D" id="2.180.10.10">
    <property type="entry name" value="RHS repeat-associated core"/>
    <property type="match status" value="2"/>
</dbReference>
<evidence type="ECO:0000256" key="2">
    <source>
        <dbReference type="ARBA" id="ARBA00022525"/>
    </source>
</evidence>
<dbReference type="SUPFAM" id="SSF49899">
    <property type="entry name" value="Concanavalin A-like lectins/glucanases"/>
    <property type="match status" value="2"/>
</dbReference>
<dbReference type="InterPro" id="IPR013320">
    <property type="entry name" value="ConA-like_dom_sf"/>
</dbReference>
<dbReference type="GO" id="GO:0005576">
    <property type="term" value="C:extracellular region"/>
    <property type="evidence" value="ECO:0007669"/>
    <property type="project" value="UniProtKB-SubCell"/>
</dbReference>
<dbReference type="Proteomes" id="UP000177652">
    <property type="component" value="Unassembled WGS sequence"/>
</dbReference>
<keyword evidence="5" id="KW-1015">Disulfide bond</keyword>
<comment type="caution">
    <text evidence="8">The sequence shown here is derived from an EMBL/GenBank/DDBJ whole genome shotgun (WGS) entry which is preliminary data.</text>
</comment>
<dbReference type="Pfam" id="PF03534">
    <property type="entry name" value="SpvB"/>
    <property type="match status" value="2"/>
</dbReference>
<dbReference type="NCBIfam" id="TIGR03696">
    <property type="entry name" value="Rhs_assc_core"/>
    <property type="match status" value="1"/>
</dbReference>
<feature type="region of interest" description="Disordered" evidence="6">
    <location>
        <begin position="2185"/>
        <end position="2218"/>
    </location>
</feature>
<evidence type="ECO:0000256" key="6">
    <source>
        <dbReference type="SAM" id="MobiDB-lite"/>
    </source>
</evidence>
<dbReference type="Pfam" id="PF05593">
    <property type="entry name" value="RHS_repeat"/>
    <property type="match status" value="1"/>
</dbReference>
<dbReference type="Gene3D" id="2.60.120.200">
    <property type="match status" value="1"/>
</dbReference>
<dbReference type="InterPro" id="IPR028994">
    <property type="entry name" value="Integrin_alpha_N"/>
</dbReference>
<feature type="domain" description="LamG-like jellyroll fold" evidence="7">
    <location>
        <begin position="1795"/>
        <end position="1934"/>
    </location>
</feature>
<feature type="compositionally biased region" description="Low complexity" evidence="6">
    <location>
        <begin position="177"/>
        <end position="188"/>
    </location>
</feature>
<evidence type="ECO:0000259" key="7">
    <source>
        <dbReference type="SMART" id="SM00560"/>
    </source>
</evidence>
<dbReference type="Pfam" id="PF13385">
    <property type="entry name" value="Laminin_G_3"/>
    <property type="match status" value="2"/>
</dbReference>
<protein>
    <recommendedName>
        <fullName evidence="7">LamG-like jellyroll fold domain-containing protein</fullName>
    </recommendedName>
</protein>
<evidence type="ECO:0000256" key="4">
    <source>
        <dbReference type="ARBA" id="ARBA00023026"/>
    </source>
</evidence>
<evidence type="ECO:0000313" key="9">
    <source>
        <dbReference type="Proteomes" id="UP000177652"/>
    </source>
</evidence>
<dbReference type="InterPro" id="IPR022385">
    <property type="entry name" value="Rhs_assc_core"/>
</dbReference>
<feature type="compositionally biased region" description="Polar residues" evidence="6">
    <location>
        <begin position="2185"/>
        <end position="2202"/>
    </location>
</feature>
<dbReference type="InterPro" id="IPR006558">
    <property type="entry name" value="LamG-like"/>
</dbReference>
<comment type="subcellular location">
    <subcellularLocation>
        <location evidence="1">Secreted</location>
    </subcellularLocation>
</comment>
<evidence type="ECO:0000256" key="1">
    <source>
        <dbReference type="ARBA" id="ARBA00004613"/>
    </source>
</evidence>
<dbReference type="NCBIfam" id="TIGR01643">
    <property type="entry name" value="YD_repeat_2x"/>
    <property type="match status" value="2"/>
</dbReference>
<gene>
    <name evidence="8" type="ORF">A3D71_02530</name>
</gene>
<keyword evidence="2" id="KW-0964">Secreted</keyword>
<evidence type="ECO:0000256" key="5">
    <source>
        <dbReference type="ARBA" id="ARBA00023157"/>
    </source>
</evidence>
<dbReference type="EMBL" id="MFLK01000007">
    <property type="protein sequence ID" value="OGG66422.1"/>
    <property type="molecule type" value="Genomic_DNA"/>
</dbReference>
<keyword evidence="4" id="KW-0843">Virulence</keyword>
<evidence type="ECO:0000256" key="3">
    <source>
        <dbReference type="ARBA" id="ARBA00022729"/>
    </source>
</evidence>
<name>A0A1F6DZK4_9BACT</name>
<dbReference type="STRING" id="1798497.A3D71_02530"/>
<dbReference type="InterPro" id="IPR006530">
    <property type="entry name" value="YD"/>
</dbReference>
<accession>A0A1F6DZK4</accession>
<dbReference type="InterPro" id="IPR031325">
    <property type="entry name" value="RHS_repeat"/>
</dbReference>
<reference evidence="8 9" key="1">
    <citation type="journal article" date="2016" name="Nat. Commun.">
        <title>Thousands of microbial genomes shed light on interconnected biogeochemical processes in an aquifer system.</title>
        <authorList>
            <person name="Anantharaman K."/>
            <person name="Brown C.T."/>
            <person name="Hug L.A."/>
            <person name="Sharon I."/>
            <person name="Castelle C.J."/>
            <person name="Probst A.J."/>
            <person name="Thomas B.C."/>
            <person name="Singh A."/>
            <person name="Wilkins M.J."/>
            <person name="Karaoz U."/>
            <person name="Brodie E.L."/>
            <person name="Williams K.H."/>
            <person name="Hubbard S.S."/>
            <person name="Banfield J.F."/>
        </authorList>
    </citation>
    <scope>NUCLEOTIDE SEQUENCE [LARGE SCALE GENOMIC DNA]</scope>
</reference>
<sequence>MHRILSSDASRKSLQGFFRPSLAVVVVTLAFTPLLAEATEEPPPTLPNAQLFTAQSLAPHVEQTTGALVQRVPLDIPPGRNGLTPDLALIYNSQDLTDGIFGYGWSLAIPYIERLNKTGTDRLYTDNYFTSSWGGELVNVASSTVTTGGISASSTLSSGLVSYWALDESSGTAADSTGNGKTLTNNNTSPFVSAKINNGSDLERSSTQYFSRSNGTYYDTTAGTVSCWINRESNPSVLTIMGDGTGAGTGGFDFRVDENNVLDLYHGAGTVEVNGTTALSTGTWYMATVTWNTTRKEVFVNGVSDGTNEADQTMTAGGSTLYLGMRGDINEGFDGVVDECGFWNRVLSSSEITALYNGGTGLGYSSGGAEYATSTTEYRHRIEDGRFIKYTFDNNIWTAYDKNGTRYLFGTTTQAQQFATTSTTTVSRWMLEEVRDTNDNYIKYEYSRDGNQIYPFRITYTGNGTTDGPFTIDFATSTRPDVLTSYKTAYPVKTNYRISQIAASINGSWVRKYALSYGYGVNTKRSLLSSVQETGRDDSAVELALPAMTFFYSSSTPGYTGHTNPQVYSGAHVVADIDGNGLPDLSVFNQDPYNALSRDIYENEYPTFTHTTTGTSTEYWSYNDSAPGGYRPGERGVRLFDVNGDGKADIIRAARNSNSTFSNTYEQGTGGFIWTGVSIATTTNPMFSYSPVSDTVYSTGFLGNVNGDGLVDYVQSLSSISNPTQPNGAYLHNASTTGWTVATTTYTPITTVPTSFASQLASQLIDINGDGLDDWVTSGSGSIEFCLNNGTSWDTSCVSEWNIATSSRHANGWDRGIRFFDVNGDALSDYVRSYTMPSYNTRSGVTDIEIGTYNYVYLNTGSGWATSTLQMPEYIFKGYVTPSLVWGGELENNEPVDWNGDGIPEHADETSTTTKPDILKQIVFPTSGSANVEYQYSSQLATNPNLAFPVLVVTAMGEGDNRGNFATTTYTYNNGDMYTSGDVLDRKFAGFETITENKGDTLVKSYYYQGNTASTTAGELTDSFPLIGKMYRKDVMASSTGAVFKKTFYNWNAFYQGNNGRYFTALATTTEQVFDGDSTHKDTAESFVYSTSTGNVLSDTHWGEVVGNGDGTFVDTGSDMATTTTLYAASSSVNMQVPYAASTTSQTGTKVKETRNYFDGLALGSVNSGNRTKQENWISGSSYASTTRSYNSYGLVTQERDPRYNLTTYAYDSYNLYPATTTNALSQDIGYLYDYATGKVRQTLDPNTRRTQTLFDPVGRVKEIKQPDLTTPTTLVTKSLFAYNDTWPVYVKQTDYLNAATSTDTYQYTDGRGRTYQTRKTADNGNVVVQDFFYNKRSLLASSSLPYFGTGASSTEASSASNLFTNYLYDPLDQMTSVGTVVGTTTTSYNDWNSIVTDPRGKRKDFYKDAYGNLSQVAEHNSGTHATTTYAYDLNRQLTSITDAAANVRNFTYDGLGRRLTAQDLHVAADTTFGTSTYAYDDAGNLTQQIDAKLQTVNFTYDALNRPLTEDYTGAAGTEVQYAYDSGTDGIGRLSAATTSDSVTNYSHNPLGKVSREVRTLENAQYQTLFDYDRLGNIASTTYPDGSQVLNTYNTGNLLEKIDRGEPGGAVTNIVANFDYAPHGQIALQDMANGVKTYKAYDTGALYRLSDILTATTTVGVSTTTIQHLAYAYDATGNITRITNLASTTATTTLDYVYDDLNRLTSAASGTDGSGGFTGGIAASSTLRAGLVSYWKLDETSGVAYDATSTNALTNNNTVTYGAGKISNAANYASASSQYHSIADASQTGLDLGGGSFSLSLWFNLTTWNTNDFDAIVSKYDLHERSYRLSLTKEGGSFYLFDICDSTGENCTSSTKSQTFSTGTWYHVVASFDAPNKTVTIYHNGNSLGSASTTYDGATADTSPFNLAANAYFGNYSNTKLDEVGIWNRALSASEVAGLYNSGSGLEYSSGGSGSATSTQTYTYDILGNLTNKSDVGSYVYGGTGYANPHAVTDLASTTYAYDNNGNVTSAGSKLFSWNYRDRLTQVATGTATTTYGYDYSNENVWKKTGTSATTTYPSKYFEIQGATSTSYIYLPDGTLAAMVIGTGSATSTFYTHADHLGGINLLTNASGTVTSTKEFYPYGSIRTNSGTDSTNKGFIGERLDDNGLQYLHARFYQADKGRFLSEEPIFQSLGDANQVKRLSGQSQQSYLSDPQQLNSYSYGRDNPVTLKDPNGQSSVGSWLSNPIGSAFFTTSLGTVAMAAQFDSRPATAELIWHSLSLNPSDIYAGNGSPLTEAIKSNELYQSSLQSALDVASAKGLNTIKNVQLPLRFTQGDAATAFGKIDININATRVQNGTWQVAAQGSDKYDFAYQNYNRPALSTVNNTAYLGQGAGTVSNFTTHINFTQNVTQSLLPRGTASSASIPWGNIVISSSSNRKN</sequence>
<evidence type="ECO:0000313" key="8">
    <source>
        <dbReference type="EMBL" id="OGG66422.1"/>
    </source>
</evidence>
<organism evidence="8 9">
    <name type="scientific">Candidatus Kaiserbacteria bacterium RIFCSPHIGHO2_02_FULL_55_20</name>
    <dbReference type="NCBI Taxonomy" id="1798497"/>
    <lineage>
        <taxon>Bacteria</taxon>
        <taxon>Candidatus Kaiseribacteriota</taxon>
    </lineage>
</organism>
<dbReference type="SMART" id="SM00560">
    <property type="entry name" value="LamGL"/>
    <property type="match status" value="2"/>
</dbReference>
<feature type="domain" description="LamG-like jellyroll fold" evidence="7">
    <location>
        <begin position="221"/>
        <end position="350"/>
    </location>
</feature>
<proteinExistence type="predicted"/>
<keyword evidence="3" id="KW-0732">Signal</keyword>
<dbReference type="PANTHER" id="PTHR32305:SF15">
    <property type="entry name" value="PROTEIN RHSA-RELATED"/>
    <property type="match status" value="1"/>
</dbReference>
<dbReference type="InterPro" id="IPR050708">
    <property type="entry name" value="T6SS_VgrG/RHS"/>
</dbReference>
<dbReference type="SUPFAM" id="SSF69318">
    <property type="entry name" value="Integrin alpha N-terminal domain"/>
    <property type="match status" value="1"/>
</dbReference>
<dbReference type="PANTHER" id="PTHR32305">
    <property type="match status" value="1"/>
</dbReference>
<dbReference type="InterPro" id="IPR003284">
    <property type="entry name" value="Sal_SpvB"/>
</dbReference>
<dbReference type="GO" id="GO:0005737">
    <property type="term" value="C:cytoplasm"/>
    <property type="evidence" value="ECO:0007669"/>
    <property type="project" value="InterPro"/>
</dbReference>